<dbReference type="PROSITE" id="PS51118">
    <property type="entry name" value="HTH_HXLR"/>
    <property type="match status" value="1"/>
</dbReference>
<dbReference type="Proteomes" id="UP000603200">
    <property type="component" value="Unassembled WGS sequence"/>
</dbReference>
<dbReference type="InterPro" id="IPR002577">
    <property type="entry name" value="HTH_HxlR"/>
</dbReference>
<reference evidence="5 6" key="1">
    <citation type="submission" date="2021-01" db="EMBL/GenBank/DDBJ databases">
        <title>Whole genome shotgun sequence of Actinoplanes humidus NBRC 14915.</title>
        <authorList>
            <person name="Komaki H."/>
            <person name="Tamura T."/>
        </authorList>
    </citation>
    <scope>NUCLEOTIDE SEQUENCE [LARGE SCALE GENOMIC DNA]</scope>
    <source>
        <strain evidence="5 6">NBRC 14915</strain>
    </source>
</reference>
<dbReference type="InterPro" id="IPR036390">
    <property type="entry name" value="WH_DNA-bd_sf"/>
</dbReference>
<dbReference type="EMBL" id="BOMN01000041">
    <property type="protein sequence ID" value="GIE20498.1"/>
    <property type="molecule type" value="Genomic_DNA"/>
</dbReference>
<evidence type="ECO:0000256" key="1">
    <source>
        <dbReference type="ARBA" id="ARBA00023015"/>
    </source>
</evidence>
<proteinExistence type="predicted"/>
<gene>
    <name evidence="5" type="ORF">Ahu01nite_036000</name>
</gene>
<keyword evidence="1" id="KW-0805">Transcription regulation</keyword>
<evidence type="ECO:0000256" key="3">
    <source>
        <dbReference type="ARBA" id="ARBA00023163"/>
    </source>
</evidence>
<keyword evidence="6" id="KW-1185">Reference proteome</keyword>
<evidence type="ECO:0000256" key="2">
    <source>
        <dbReference type="ARBA" id="ARBA00023125"/>
    </source>
</evidence>
<dbReference type="SUPFAM" id="SSF46785">
    <property type="entry name" value="Winged helix' DNA-binding domain"/>
    <property type="match status" value="1"/>
</dbReference>
<keyword evidence="2" id="KW-0238">DNA-binding</keyword>
<name>A0ABQ3ZPS4_9ACTN</name>
<comment type="caution">
    <text evidence="5">The sequence shown here is derived from an EMBL/GenBank/DDBJ whole genome shotgun (WGS) entry which is preliminary data.</text>
</comment>
<evidence type="ECO:0000313" key="6">
    <source>
        <dbReference type="Proteomes" id="UP000603200"/>
    </source>
</evidence>
<organism evidence="5 6">
    <name type="scientific">Winogradskya humida</name>
    <dbReference type="NCBI Taxonomy" id="113566"/>
    <lineage>
        <taxon>Bacteria</taxon>
        <taxon>Bacillati</taxon>
        <taxon>Actinomycetota</taxon>
        <taxon>Actinomycetes</taxon>
        <taxon>Micromonosporales</taxon>
        <taxon>Micromonosporaceae</taxon>
        <taxon>Winogradskya</taxon>
    </lineage>
</organism>
<dbReference type="PANTHER" id="PTHR33204:SF18">
    <property type="entry name" value="TRANSCRIPTIONAL REGULATORY PROTEIN"/>
    <property type="match status" value="1"/>
</dbReference>
<protein>
    <submittedName>
        <fullName evidence="5">HxlR family transcriptional regulator</fullName>
    </submittedName>
</protein>
<accession>A0ABQ3ZPS4</accession>
<evidence type="ECO:0000259" key="4">
    <source>
        <dbReference type="PROSITE" id="PS51118"/>
    </source>
</evidence>
<dbReference type="Pfam" id="PF01638">
    <property type="entry name" value="HxlR"/>
    <property type="match status" value="1"/>
</dbReference>
<dbReference type="Gene3D" id="1.10.10.10">
    <property type="entry name" value="Winged helix-like DNA-binding domain superfamily/Winged helix DNA-binding domain"/>
    <property type="match status" value="1"/>
</dbReference>
<dbReference type="InterPro" id="IPR036388">
    <property type="entry name" value="WH-like_DNA-bd_sf"/>
</dbReference>
<dbReference type="PANTHER" id="PTHR33204">
    <property type="entry name" value="TRANSCRIPTIONAL REGULATOR, MARR FAMILY"/>
    <property type="match status" value="1"/>
</dbReference>
<sequence>MNDLCPTGFVSDCPARLAVEIMTDKWAVVTLWALHRRPSHHGELVTAIGGISRKVLTQTLRRLQSYGLVEHGSDYRLTELGRTLIEPITVLTEWSVRHGSAITDFQEAVVPA</sequence>
<evidence type="ECO:0000313" key="5">
    <source>
        <dbReference type="EMBL" id="GIE20498.1"/>
    </source>
</evidence>
<keyword evidence="3" id="KW-0804">Transcription</keyword>
<dbReference type="RefSeq" id="WP_203837660.1">
    <property type="nucleotide sequence ID" value="NZ_BAAATV010000008.1"/>
</dbReference>
<feature type="domain" description="HTH hxlR-type" evidence="4">
    <location>
        <begin position="13"/>
        <end position="103"/>
    </location>
</feature>